<accession>A0A9Q3P716</accession>
<dbReference type="Proteomes" id="UP000765509">
    <property type="component" value="Unassembled WGS sequence"/>
</dbReference>
<feature type="region of interest" description="Disordered" evidence="1">
    <location>
        <begin position="1"/>
        <end position="111"/>
    </location>
</feature>
<comment type="caution">
    <text evidence="2">The sequence shown here is derived from an EMBL/GenBank/DDBJ whole genome shotgun (WGS) entry which is preliminary data.</text>
</comment>
<feature type="compositionally biased region" description="Basic and acidic residues" evidence="1">
    <location>
        <begin position="53"/>
        <end position="77"/>
    </location>
</feature>
<feature type="compositionally biased region" description="Basic and acidic residues" evidence="1">
    <location>
        <begin position="84"/>
        <end position="95"/>
    </location>
</feature>
<keyword evidence="3" id="KW-1185">Reference proteome</keyword>
<protein>
    <submittedName>
        <fullName evidence="2">Uncharacterized protein</fullName>
    </submittedName>
</protein>
<evidence type="ECO:0000256" key="1">
    <source>
        <dbReference type="SAM" id="MobiDB-lite"/>
    </source>
</evidence>
<gene>
    <name evidence="2" type="ORF">O181_090385</name>
</gene>
<feature type="compositionally biased region" description="Basic and acidic residues" evidence="1">
    <location>
        <begin position="19"/>
        <end position="30"/>
    </location>
</feature>
<dbReference type="AlphaFoldDB" id="A0A9Q3P716"/>
<organism evidence="2 3">
    <name type="scientific">Austropuccinia psidii MF-1</name>
    <dbReference type="NCBI Taxonomy" id="1389203"/>
    <lineage>
        <taxon>Eukaryota</taxon>
        <taxon>Fungi</taxon>
        <taxon>Dikarya</taxon>
        <taxon>Basidiomycota</taxon>
        <taxon>Pucciniomycotina</taxon>
        <taxon>Pucciniomycetes</taxon>
        <taxon>Pucciniales</taxon>
        <taxon>Sphaerophragmiaceae</taxon>
        <taxon>Austropuccinia</taxon>
    </lineage>
</organism>
<feature type="compositionally biased region" description="Polar residues" evidence="1">
    <location>
        <begin position="39"/>
        <end position="52"/>
    </location>
</feature>
<dbReference type="EMBL" id="AVOT02056312">
    <property type="protein sequence ID" value="MBW0550670.1"/>
    <property type="molecule type" value="Genomic_DNA"/>
</dbReference>
<reference evidence="2" key="1">
    <citation type="submission" date="2021-03" db="EMBL/GenBank/DDBJ databases">
        <title>Draft genome sequence of rust myrtle Austropuccinia psidii MF-1, a brazilian biotype.</title>
        <authorList>
            <person name="Quecine M.C."/>
            <person name="Pachon D.M.R."/>
            <person name="Bonatelli M.L."/>
            <person name="Correr F.H."/>
            <person name="Franceschini L.M."/>
            <person name="Leite T.F."/>
            <person name="Margarido G.R.A."/>
            <person name="Almeida C.A."/>
            <person name="Ferrarezi J.A."/>
            <person name="Labate C.A."/>
        </authorList>
    </citation>
    <scope>NUCLEOTIDE SEQUENCE</scope>
    <source>
        <strain evidence="2">MF-1</strain>
    </source>
</reference>
<sequence length="200" mass="22703">MISEPELQLSMSNSKMYKSHSEGSDRHLHEPVQAVLHSVQRQGLGNVATNTPRSDELLENPQKEYHAKKTEETKEEAPSQPTSPRREEEQEKGLEKTILPDLQDSKNPRRCQGQCLQHGQNLDGINQKKGIKNETTSFHKEITLSSDVLNTSTEIQNSTLPLKDIKNSLLSIQEMNNNLSSLKRIVVQKHKEIDNIKFMA</sequence>
<name>A0A9Q3P716_9BASI</name>
<evidence type="ECO:0000313" key="2">
    <source>
        <dbReference type="EMBL" id="MBW0550670.1"/>
    </source>
</evidence>
<evidence type="ECO:0000313" key="3">
    <source>
        <dbReference type="Proteomes" id="UP000765509"/>
    </source>
</evidence>
<proteinExistence type="predicted"/>